<dbReference type="Proteomes" id="UP000230935">
    <property type="component" value="Unassembled WGS sequence"/>
</dbReference>
<evidence type="ECO:0000256" key="1">
    <source>
        <dbReference type="SAM" id="Phobius"/>
    </source>
</evidence>
<gene>
    <name evidence="2" type="ORF">COT81_01505</name>
</gene>
<keyword evidence="1" id="KW-0812">Transmembrane</keyword>
<dbReference type="InterPro" id="IPR009577">
    <property type="entry name" value="Sm_multidrug_ex"/>
</dbReference>
<evidence type="ECO:0000313" key="3">
    <source>
        <dbReference type="Proteomes" id="UP000230935"/>
    </source>
</evidence>
<proteinExistence type="predicted"/>
<accession>A0A2H0W258</accession>
<comment type="caution">
    <text evidence="2">The sequence shown here is derived from an EMBL/GenBank/DDBJ whole genome shotgun (WGS) entry which is preliminary data.</text>
</comment>
<feature type="transmembrane region" description="Helical" evidence="1">
    <location>
        <begin position="16"/>
        <end position="40"/>
    </location>
</feature>
<dbReference type="PANTHER" id="PTHR36007:SF2">
    <property type="entry name" value="TRANSPORT PROTEIN-RELATED"/>
    <property type="match status" value="1"/>
</dbReference>
<feature type="transmembrane region" description="Helical" evidence="1">
    <location>
        <begin position="105"/>
        <end position="130"/>
    </location>
</feature>
<protein>
    <submittedName>
        <fullName evidence="2">Ligand-binding protein SH3</fullName>
    </submittedName>
</protein>
<organism evidence="2 3">
    <name type="scientific">Candidatus Buchananbacteria bacterium CG10_big_fil_rev_8_21_14_0_10_42_9</name>
    <dbReference type="NCBI Taxonomy" id="1974526"/>
    <lineage>
        <taxon>Bacteria</taxon>
        <taxon>Candidatus Buchananiibacteriota</taxon>
    </lineage>
</organism>
<dbReference type="EMBL" id="PEZZ01000007">
    <property type="protein sequence ID" value="PIS05438.1"/>
    <property type="molecule type" value="Genomic_DNA"/>
</dbReference>
<dbReference type="Pfam" id="PF06695">
    <property type="entry name" value="Sm_multidrug_ex"/>
    <property type="match status" value="1"/>
</dbReference>
<evidence type="ECO:0000313" key="2">
    <source>
        <dbReference type="EMBL" id="PIS05438.1"/>
    </source>
</evidence>
<reference evidence="3" key="1">
    <citation type="submission" date="2017-09" db="EMBL/GenBank/DDBJ databases">
        <title>Depth-based differentiation of microbial function through sediment-hosted aquifers and enrichment of novel symbionts in the deep terrestrial subsurface.</title>
        <authorList>
            <person name="Probst A.J."/>
            <person name="Ladd B."/>
            <person name="Jarett J.K."/>
            <person name="Geller-Mcgrath D.E."/>
            <person name="Sieber C.M.K."/>
            <person name="Emerson J.B."/>
            <person name="Anantharaman K."/>
            <person name="Thomas B.C."/>
            <person name="Malmstrom R."/>
            <person name="Stieglmeier M."/>
            <person name="Klingl A."/>
            <person name="Woyke T."/>
            <person name="Ryan C.M."/>
            <person name="Banfield J.F."/>
        </authorList>
    </citation>
    <scope>NUCLEOTIDE SEQUENCE [LARGE SCALE GENOMIC DNA]</scope>
</reference>
<dbReference type="AlphaFoldDB" id="A0A2H0W258"/>
<name>A0A2H0W258_9BACT</name>
<keyword evidence="1" id="KW-0472">Membrane</keyword>
<sequence length="163" mass="18178">MVDALIETLANLPPQLAVFIISMVPIAELRVSIPVALGVYKLPIWEAVLFSVLGDILIALLIIRYIGPLSQWLRQKSKFFKKLFDWWFSRAIKRMDNKLDVWGPLALMLFVGVPLPVTGAWTGATASWLFKIPRKIAAVFISAGVLMAAFIVTLISLGVFSFF</sequence>
<feature type="transmembrane region" description="Helical" evidence="1">
    <location>
        <begin position="137"/>
        <end position="162"/>
    </location>
</feature>
<feature type="transmembrane region" description="Helical" evidence="1">
    <location>
        <begin position="47"/>
        <end position="67"/>
    </location>
</feature>
<keyword evidence="1" id="KW-1133">Transmembrane helix</keyword>
<dbReference type="PANTHER" id="PTHR36007">
    <property type="entry name" value="TRANSPORT PROTEIN-RELATED"/>
    <property type="match status" value="1"/>
</dbReference>